<proteinExistence type="predicted"/>
<sequence length="51" mass="5682">LQNNNITNHGANLLAEALDDNINLQEICLQGNPLTPGDNEPFQRNSRLRIV</sequence>
<dbReference type="InterPro" id="IPR032675">
    <property type="entry name" value="LRR_dom_sf"/>
</dbReference>
<dbReference type="EMBL" id="KV926381">
    <property type="protein sequence ID" value="PIO36348.1"/>
    <property type="molecule type" value="Genomic_DNA"/>
</dbReference>
<dbReference type="Proteomes" id="UP000228934">
    <property type="component" value="Unassembled WGS sequence"/>
</dbReference>
<name>A0A2G9S841_AQUCT</name>
<feature type="region of interest" description="Disordered" evidence="1">
    <location>
        <begin position="32"/>
        <end position="51"/>
    </location>
</feature>
<dbReference type="Gene3D" id="3.80.10.10">
    <property type="entry name" value="Ribonuclease Inhibitor"/>
    <property type="match status" value="1"/>
</dbReference>
<gene>
    <name evidence="2" type="ORF">AB205_0112470</name>
</gene>
<evidence type="ECO:0000256" key="1">
    <source>
        <dbReference type="SAM" id="MobiDB-lite"/>
    </source>
</evidence>
<dbReference type="OrthoDB" id="120976at2759"/>
<keyword evidence="3" id="KW-1185">Reference proteome</keyword>
<dbReference type="SUPFAM" id="SSF52047">
    <property type="entry name" value="RNI-like"/>
    <property type="match status" value="1"/>
</dbReference>
<evidence type="ECO:0000313" key="3">
    <source>
        <dbReference type="Proteomes" id="UP000228934"/>
    </source>
</evidence>
<dbReference type="AlphaFoldDB" id="A0A2G9S841"/>
<feature type="non-terminal residue" evidence="2">
    <location>
        <position position="1"/>
    </location>
</feature>
<organism evidence="2 3">
    <name type="scientific">Aquarana catesbeiana</name>
    <name type="common">American bullfrog</name>
    <name type="synonym">Rana catesbeiana</name>
    <dbReference type="NCBI Taxonomy" id="8400"/>
    <lineage>
        <taxon>Eukaryota</taxon>
        <taxon>Metazoa</taxon>
        <taxon>Chordata</taxon>
        <taxon>Craniata</taxon>
        <taxon>Vertebrata</taxon>
        <taxon>Euteleostomi</taxon>
        <taxon>Amphibia</taxon>
        <taxon>Batrachia</taxon>
        <taxon>Anura</taxon>
        <taxon>Neobatrachia</taxon>
        <taxon>Ranoidea</taxon>
        <taxon>Ranidae</taxon>
        <taxon>Aquarana</taxon>
    </lineage>
</organism>
<accession>A0A2G9S841</accession>
<reference evidence="3" key="1">
    <citation type="journal article" date="2017" name="Nat. Commun.">
        <title>The North American bullfrog draft genome provides insight into hormonal regulation of long noncoding RNA.</title>
        <authorList>
            <person name="Hammond S.A."/>
            <person name="Warren R.L."/>
            <person name="Vandervalk B.P."/>
            <person name="Kucuk E."/>
            <person name="Khan H."/>
            <person name="Gibb E.A."/>
            <person name="Pandoh P."/>
            <person name="Kirk H."/>
            <person name="Zhao Y."/>
            <person name="Jones M."/>
            <person name="Mungall A.J."/>
            <person name="Coope R."/>
            <person name="Pleasance S."/>
            <person name="Moore R.A."/>
            <person name="Holt R.A."/>
            <person name="Round J.M."/>
            <person name="Ohora S."/>
            <person name="Walle B.V."/>
            <person name="Veldhoen N."/>
            <person name="Helbing C.C."/>
            <person name="Birol I."/>
        </authorList>
    </citation>
    <scope>NUCLEOTIDE SEQUENCE [LARGE SCALE GENOMIC DNA]</scope>
</reference>
<protein>
    <submittedName>
        <fullName evidence="2">Uncharacterized protein</fullName>
    </submittedName>
</protein>
<evidence type="ECO:0000313" key="2">
    <source>
        <dbReference type="EMBL" id="PIO36348.1"/>
    </source>
</evidence>